<dbReference type="OrthoDB" id="3795884at2759"/>
<gene>
    <name evidence="2" type="ORF">K469DRAFT_291645</name>
</gene>
<proteinExistence type="predicted"/>
<accession>A0A6A6DPV9</accession>
<dbReference type="AlphaFoldDB" id="A0A6A6DPV9"/>
<dbReference type="Proteomes" id="UP000800200">
    <property type="component" value="Unassembled WGS sequence"/>
</dbReference>
<evidence type="ECO:0000256" key="1">
    <source>
        <dbReference type="SAM" id="MobiDB-lite"/>
    </source>
</evidence>
<organism evidence="2 3">
    <name type="scientific">Zopfia rhizophila CBS 207.26</name>
    <dbReference type="NCBI Taxonomy" id="1314779"/>
    <lineage>
        <taxon>Eukaryota</taxon>
        <taxon>Fungi</taxon>
        <taxon>Dikarya</taxon>
        <taxon>Ascomycota</taxon>
        <taxon>Pezizomycotina</taxon>
        <taxon>Dothideomycetes</taxon>
        <taxon>Dothideomycetes incertae sedis</taxon>
        <taxon>Zopfiaceae</taxon>
        <taxon>Zopfia</taxon>
    </lineage>
</organism>
<protein>
    <submittedName>
        <fullName evidence="2">Uncharacterized protein</fullName>
    </submittedName>
</protein>
<reference evidence="2" key="1">
    <citation type="journal article" date="2020" name="Stud. Mycol.">
        <title>101 Dothideomycetes genomes: a test case for predicting lifestyles and emergence of pathogens.</title>
        <authorList>
            <person name="Haridas S."/>
            <person name="Albert R."/>
            <person name="Binder M."/>
            <person name="Bloem J."/>
            <person name="Labutti K."/>
            <person name="Salamov A."/>
            <person name="Andreopoulos B."/>
            <person name="Baker S."/>
            <person name="Barry K."/>
            <person name="Bills G."/>
            <person name="Bluhm B."/>
            <person name="Cannon C."/>
            <person name="Castanera R."/>
            <person name="Culley D."/>
            <person name="Daum C."/>
            <person name="Ezra D."/>
            <person name="Gonzalez J."/>
            <person name="Henrissat B."/>
            <person name="Kuo A."/>
            <person name="Liang C."/>
            <person name="Lipzen A."/>
            <person name="Lutzoni F."/>
            <person name="Magnuson J."/>
            <person name="Mondo S."/>
            <person name="Nolan M."/>
            <person name="Ohm R."/>
            <person name="Pangilinan J."/>
            <person name="Park H.-J."/>
            <person name="Ramirez L."/>
            <person name="Alfaro M."/>
            <person name="Sun H."/>
            <person name="Tritt A."/>
            <person name="Yoshinaga Y."/>
            <person name="Zwiers L.-H."/>
            <person name="Turgeon B."/>
            <person name="Goodwin S."/>
            <person name="Spatafora J."/>
            <person name="Crous P."/>
            <person name="Grigoriev I."/>
        </authorList>
    </citation>
    <scope>NUCLEOTIDE SEQUENCE</scope>
    <source>
        <strain evidence="2">CBS 207.26</strain>
    </source>
</reference>
<feature type="region of interest" description="Disordered" evidence="1">
    <location>
        <begin position="90"/>
        <end position="118"/>
    </location>
</feature>
<evidence type="ECO:0000313" key="3">
    <source>
        <dbReference type="Proteomes" id="UP000800200"/>
    </source>
</evidence>
<sequence length="347" mass="38793">MCTIIPIDHLSCTHTVAIWHHCRKAPRTKLFGPAPCGRIKQHSRPIMTKKLCYNCGGPRIFPTKSMKYMTMGMLNDGIDSGYESGSVIVEEEEEDEDQVPSSTGNDTGDGNMDDEAQAWPPNLKKELQKQNGGYFFPLPDIPPLSPLKFEDAIGRAWEDDWLFTSHYAHPTSPPSRERRNAIDIDAEEAASIVESLEYEDMNEKGKNSLDSTSRTGSWHPNLKKELEKQNGGPIFRLSSIPPLSPIEFEDGIGRAWEGDWPSPHSFSPSFRGRHSATDIDPEEVASIIASSAYSDYGDSEDMYEEEEIEESESHLLTVSLARTAKMGRASRISFHGGQLRVLESIFN</sequence>
<name>A0A6A6DPV9_9PEZI</name>
<evidence type="ECO:0000313" key="2">
    <source>
        <dbReference type="EMBL" id="KAF2180259.1"/>
    </source>
</evidence>
<dbReference type="EMBL" id="ML994659">
    <property type="protein sequence ID" value="KAF2180259.1"/>
    <property type="molecule type" value="Genomic_DNA"/>
</dbReference>
<keyword evidence="3" id="KW-1185">Reference proteome</keyword>